<reference evidence="8 9" key="1">
    <citation type="submission" date="2016-10" db="EMBL/GenBank/DDBJ databases">
        <authorList>
            <person name="de Groot N.N."/>
        </authorList>
    </citation>
    <scope>NUCLEOTIDE SEQUENCE [LARGE SCALE GENOMIC DNA]</scope>
    <source>
        <strain evidence="8 9">DSM 22489</strain>
    </source>
</reference>
<feature type="transmembrane region" description="Helical" evidence="7">
    <location>
        <begin position="76"/>
        <end position="94"/>
    </location>
</feature>
<keyword evidence="9" id="KW-1185">Reference proteome</keyword>
<dbReference type="Proteomes" id="UP000236728">
    <property type="component" value="Unassembled WGS sequence"/>
</dbReference>
<evidence type="ECO:0000313" key="8">
    <source>
        <dbReference type="EMBL" id="SEF90882.1"/>
    </source>
</evidence>
<feature type="transmembrane region" description="Helical" evidence="7">
    <location>
        <begin position="158"/>
        <end position="182"/>
    </location>
</feature>
<dbReference type="EMBL" id="FNVA01000002">
    <property type="protein sequence ID" value="SEF90882.1"/>
    <property type="molecule type" value="Genomic_DNA"/>
</dbReference>
<gene>
    <name evidence="8" type="ORF">SAMN05421819_1317</name>
</gene>
<dbReference type="InterPro" id="IPR036259">
    <property type="entry name" value="MFS_trans_sf"/>
</dbReference>
<dbReference type="AlphaFoldDB" id="A0A1H5VUC8"/>
<evidence type="ECO:0000256" key="1">
    <source>
        <dbReference type="ARBA" id="ARBA00004127"/>
    </source>
</evidence>
<keyword evidence="5 7" id="KW-1133">Transmembrane helix</keyword>
<feature type="transmembrane region" description="Helical" evidence="7">
    <location>
        <begin position="342"/>
        <end position="362"/>
    </location>
</feature>
<accession>A0A1H5VUC8</accession>
<comment type="subcellular location">
    <subcellularLocation>
        <location evidence="1">Endomembrane system</location>
        <topology evidence="1">Multi-pass membrane protein</topology>
    </subcellularLocation>
</comment>
<name>A0A1H5VUC8_9BACT</name>
<feature type="transmembrane region" description="Helical" evidence="7">
    <location>
        <begin position="20"/>
        <end position="41"/>
    </location>
</feature>
<protein>
    <submittedName>
        <fullName evidence="8">Fucose permease</fullName>
    </submittedName>
</protein>
<dbReference type="InterPro" id="IPR051788">
    <property type="entry name" value="MFS_Transporter"/>
</dbReference>
<comment type="similarity">
    <text evidence="2">Belongs to the major facilitator superfamily.</text>
</comment>
<feature type="transmembrane region" description="Helical" evidence="7">
    <location>
        <begin position="252"/>
        <end position="275"/>
    </location>
</feature>
<feature type="transmembrane region" description="Helical" evidence="7">
    <location>
        <begin position="53"/>
        <end position="69"/>
    </location>
</feature>
<dbReference type="Gene3D" id="1.20.1250.20">
    <property type="entry name" value="MFS general substrate transporter like domains"/>
    <property type="match status" value="1"/>
</dbReference>
<feature type="transmembrane region" description="Helical" evidence="7">
    <location>
        <begin position="316"/>
        <end position="335"/>
    </location>
</feature>
<feature type="transmembrane region" description="Helical" evidence="7">
    <location>
        <begin position="374"/>
        <end position="394"/>
    </location>
</feature>
<evidence type="ECO:0000256" key="4">
    <source>
        <dbReference type="ARBA" id="ARBA00022692"/>
    </source>
</evidence>
<evidence type="ECO:0000256" key="6">
    <source>
        <dbReference type="ARBA" id="ARBA00023136"/>
    </source>
</evidence>
<dbReference type="PANTHER" id="PTHR23514">
    <property type="entry name" value="BYPASS OF STOP CODON PROTEIN 6"/>
    <property type="match status" value="1"/>
</dbReference>
<keyword evidence="3" id="KW-0813">Transport</keyword>
<sequence length="402" mass="41544">MPRYTRFRVPNHRPTEGLNYVLFAATAFGVVLPGTVLPQLLARWSFNDRQAGILLFLSFVSSSVGAVIARGKLPRAVSLGFLAMGIGLFGLRVASASGAFAAITLMGGGMGAAMTAISLMQSRQHAATRSAELSRLNLIWSVGACFAPSILLRGGAHWGLNAMLVASGVVFTIFATAATLVLQEVNASAPVIQTDLATDVALAPVRSTESHARLVRQAAWTGIALLVVIPMSTGVESSLGGWLTTYSRRSGLASNGTLDTITCLWLGLLLGRLVHSFPRVAALGEKRVLATAPALLSAAIGAILVVHTGWSMSLSALVAGFALGPVYPLALAMWLEHGERGNLAFLVAGCGSSALPLLTGIVSNATHSLTRGLYVSLAGGCVMLLGAAATALLAPPRNLSPG</sequence>
<evidence type="ECO:0000256" key="2">
    <source>
        <dbReference type="ARBA" id="ARBA00008335"/>
    </source>
</evidence>
<organism evidence="8 9">
    <name type="scientific">Bryocella elongata</name>
    <dbReference type="NCBI Taxonomy" id="863522"/>
    <lineage>
        <taxon>Bacteria</taxon>
        <taxon>Pseudomonadati</taxon>
        <taxon>Acidobacteriota</taxon>
        <taxon>Terriglobia</taxon>
        <taxon>Terriglobales</taxon>
        <taxon>Acidobacteriaceae</taxon>
        <taxon>Bryocella</taxon>
    </lineage>
</organism>
<dbReference type="GO" id="GO:0012505">
    <property type="term" value="C:endomembrane system"/>
    <property type="evidence" value="ECO:0007669"/>
    <property type="project" value="UniProtKB-SubCell"/>
</dbReference>
<dbReference type="GO" id="GO:0016020">
    <property type="term" value="C:membrane"/>
    <property type="evidence" value="ECO:0007669"/>
    <property type="project" value="TreeGrafter"/>
</dbReference>
<keyword evidence="4 7" id="KW-0812">Transmembrane</keyword>
<dbReference type="PANTHER" id="PTHR23514:SF3">
    <property type="entry name" value="BYPASS OF STOP CODON PROTEIN 6"/>
    <property type="match status" value="1"/>
</dbReference>
<feature type="transmembrane region" description="Helical" evidence="7">
    <location>
        <begin position="133"/>
        <end position="152"/>
    </location>
</feature>
<evidence type="ECO:0000256" key="7">
    <source>
        <dbReference type="SAM" id="Phobius"/>
    </source>
</evidence>
<proteinExistence type="inferred from homology"/>
<evidence type="ECO:0000256" key="5">
    <source>
        <dbReference type="ARBA" id="ARBA00022989"/>
    </source>
</evidence>
<feature type="transmembrane region" description="Helical" evidence="7">
    <location>
        <begin position="287"/>
        <end position="310"/>
    </location>
</feature>
<feature type="transmembrane region" description="Helical" evidence="7">
    <location>
        <begin position="100"/>
        <end position="121"/>
    </location>
</feature>
<dbReference type="SUPFAM" id="SSF103473">
    <property type="entry name" value="MFS general substrate transporter"/>
    <property type="match status" value="1"/>
</dbReference>
<evidence type="ECO:0000256" key="3">
    <source>
        <dbReference type="ARBA" id="ARBA00022448"/>
    </source>
</evidence>
<evidence type="ECO:0000313" key="9">
    <source>
        <dbReference type="Proteomes" id="UP000236728"/>
    </source>
</evidence>
<keyword evidence="6 7" id="KW-0472">Membrane</keyword>